<name>A0A6A6VAK3_9PLEO</name>
<dbReference type="SUPFAM" id="SSF82171">
    <property type="entry name" value="DPP6 N-terminal domain-like"/>
    <property type="match status" value="1"/>
</dbReference>
<dbReference type="SUPFAM" id="SSF52540">
    <property type="entry name" value="P-loop containing nucleoside triphosphate hydrolases"/>
    <property type="match status" value="1"/>
</dbReference>
<proteinExistence type="predicted"/>
<evidence type="ECO:0000259" key="4">
    <source>
        <dbReference type="Pfam" id="PF24883"/>
    </source>
</evidence>
<feature type="region of interest" description="Disordered" evidence="2">
    <location>
        <begin position="1"/>
        <end position="44"/>
    </location>
</feature>
<reference evidence="5" key="1">
    <citation type="journal article" date="2020" name="Stud. Mycol.">
        <title>101 Dothideomycetes genomes: a test case for predicting lifestyles and emergence of pathogens.</title>
        <authorList>
            <person name="Haridas S."/>
            <person name="Albert R."/>
            <person name="Binder M."/>
            <person name="Bloem J."/>
            <person name="Labutti K."/>
            <person name="Salamov A."/>
            <person name="Andreopoulos B."/>
            <person name="Baker S."/>
            <person name="Barry K."/>
            <person name="Bills G."/>
            <person name="Bluhm B."/>
            <person name="Cannon C."/>
            <person name="Castanera R."/>
            <person name="Culley D."/>
            <person name="Daum C."/>
            <person name="Ezra D."/>
            <person name="Gonzalez J."/>
            <person name="Henrissat B."/>
            <person name="Kuo A."/>
            <person name="Liang C."/>
            <person name="Lipzen A."/>
            <person name="Lutzoni F."/>
            <person name="Magnuson J."/>
            <person name="Mondo S."/>
            <person name="Nolan M."/>
            <person name="Ohm R."/>
            <person name="Pangilinan J."/>
            <person name="Park H.-J."/>
            <person name="Ramirez L."/>
            <person name="Alfaro M."/>
            <person name="Sun H."/>
            <person name="Tritt A."/>
            <person name="Yoshinaga Y."/>
            <person name="Zwiers L.-H."/>
            <person name="Turgeon B."/>
            <person name="Goodwin S."/>
            <person name="Spatafora J."/>
            <person name="Crous P."/>
            <person name="Grigoriev I."/>
        </authorList>
    </citation>
    <scope>NUCLEOTIDE SEQUENCE</scope>
    <source>
        <strain evidence="5">CBS 119925</strain>
    </source>
</reference>
<dbReference type="PANTHER" id="PTHR10039">
    <property type="entry name" value="AMELOGENIN"/>
    <property type="match status" value="1"/>
</dbReference>
<dbReference type="Gene3D" id="3.40.50.300">
    <property type="entry name" value="P-loop containing nucleotide triphosphate hydrolases"/>
    <property type="match status" value="1"/>
</dbReference>
<keyword evidence="6" id="KW-1185">Reference proteome</keyword>
<dbReference type="InterPro" id="IPR029058">
    <property type="entry name" value="AB_hydrolase_fold"/>
</dbReference>
<evidence type="ECO:0000259" key="3">
    <source>
        <dbReference type="Pfam" id="PF22939"/>
    </source>
</evidence>
<dbReference type="Gene3D" id="3.40.50.1820">
    <property type="entry name" value="alpha/beta hydrolase"/>
    <property type="match status" value="1"/>
</dbReference>
<dbReference type="Pfam" id="PF00400">
    <property type="entry name" value="WD40"/>
    <property type="match status" value="1"/>
</dbReference>
<dbReference type="InterPro" id="IPR001680">
    <property type="entry name" value="WD40_rpt"/>
</dbReference>
<dbReference type="Proteomes" id="UP000799440">
    <property type="component" value="Unassembled WGS sequence"/>
</dbReference>
<dbReference type="Pfam" id="PF24883">
    <property type="entry name" value="NPHP3_N"/>
    <property type="match status" value="1"/>
</dbReference>
<feature type="domain" description="GPI inositol-deacylase winged helix" evidence="3">
    <location>
        <begin position="668"/>
        <end position="743"/>
    </location>
</feature>
<evidence type="ECO:0000313" key="5">
    <source>
        <dbReference type="EMBL" id="KAF2746734.1"/>
    </source>
</evidence>
<feature type="domain" description="Nephrocystin 3-like N-terminal" evidence="4">
    <location>
        <begin position="395"/>
        <end position="562"/>
    </location>
</feature>
<dbReference type="InterPro" id="IPR011047">
    <property type="entry name" value="Quinoprotein_ADH-like_sf"/>
</dbReference>
<evidence type="ECO:0000256" key="2">
    <source>
        <dbReference type="SAM" id="MobiDB-lite"/>
    </source>
</evidence>
<dbReference type="PANTHER" id="PTHR10039:SF16">
    <property type="entry name" value="GPI INOSITOL-DEACYLASE"/>
    <property type="match status" value="1"/>
</dbReference>
<keyword evidence="1" id="KW-0677">Repeat</keyword>
<sequence length="1619" mass="180917">MASGPSVLKRLRLRSDPTVDTDGDYCYEPASYQQNPEAPTEAVPRSLTRFPMAMRLRRDLLPTRHNSVASSTSSLSPFKLTAVPAGATNTKELGLQLVCDTPSSNGNIIFVHGLGGSAWKTWSWNRDVANFWPDWLADEEDLASFRIFTFGYDSNWKGAGANLNISDFAKDLLLQMLTFGGEDRPSLAEGNTIFVAHSMGGLVVKKAFLLAKMDQQYHCLATRMTGMVFLGTPHRGANSATILNNILAALPLGPPPKAYVADLQIQSNTLHEINEQFRHHCQELALVSYFETQKTSLGYKEVLIVEKESAILQCPGELSSPLYANHHTICKFESRMDPKYTSVKNTICYLAKGATPSTEPALSTLQENNLIESILGVHDSADDDLKAVSERLMDGSYNWISQHPNLIRWRSGAEEDQSSSFFWIFGLPATGKSSLTSVIVNNIRQNKEDCQFHFFSGGHQMKKTSAYCLRSIAAQLARCNAEFRAALFAFHAETGISFTSQDQKFHVIWDKIFKRIIFKMKFRKPLYWVLDAVDEADTKSALINALMTIRPASRINILFTSRPMSVPSSPSALPVSTLFLSDKDTEGDMRLYVTNTVSIILPVDDGIRAHITKEILTKASGSFLWVRLALDSLRDNWHTTEDIRKALSDLPVGMMRLYAQMLDRILAQPERTQSLAQRILSWVACSWRPLTVEELRLGLQPEFTGFLNFEDTVNQVCGHFVSINNGRISMIHATARQFLTNEHEGCAPFIPAARAHSDIAIRCLGYLSDERWRRIFRAFSPDGSEEPVHEKRRNRLLLAEQGHALLGYSACYWAYHVSKSPVHSKSITRALRDFFTRYCLSWIEALALSGNLRYLIRSAKFLKVYAKRRRSACSRVDTSPVLETLSPKPEDDPKWLQAWATDIIRIVGKFGPNLVSNPATVHSDIPPFCPQGSLIKKTYAELEVGLLSVAGVSSEDWDDRLASVTVGEDYMASKVLATEAYFITLVSSVGMIMVWYSDTCLKARTIECKEYVPHMTLNASGTQLATAGLTAYTVWELATGAEVCRIPKTTETRALAINFGHEGSTIYVGSDDCSIAVYDIHTSNQLSHLSFEPPSLEYDGCPRSLDISPDCTAVAMAWRGKPPLIWHFEPGPYQATRIRKVRQPCTSLCAPEILRWLPDSATVFVLCQDTNFVEWRIYDDQQIAYPHLQAREFELSNDGNLVITADSTGTVSVWSLPRLSLLYKLVSENDFVRDVSFSPDNQRLYDIRGSFCNIWEPDVLVRPDDQDMDDQSTDEVSFMSSEPTTSHTKTNQALVTAVAVTSSDAHYCCGRDDGSVIIHEAVTGKGVRKVYGHAATSAVLKLYWSDSGRFIASSDDSARVIVKRLAVKEEGKWAVFPVLDVRIDEPVEQFLCSPDESYLLISTASTNHVYELRSKSCLCMREWGSVQQRHFINHPLDPGNLIWLDSGVIKSYSWAALEEEWSADVHFEEEADDYHQTIVWATSDTNTRHIIYGTLAKSLHRTHSLTLTHNGLHLASLYIASCPTSTEIQADPLPVPKSCCLKKIFGTYKGSLVFLNQENQVCTLDIDVGGSEGLMRHFSLPRDWLDLASLEAAVVNSSGTLFYPRVGSVAIVRNGFRNV</sequence>
<dbReference type="InterPro" id="IPR015943">
    <property type="entry name" value="WD40/YVTN_repeat-like_dom_sf"/>
</dbReference>
<dbReference type="Pfam" id="PF22939">
    <property type="entry name" value="WHD_GPIID"/>
    <property type="match status" value="1"/>
</dbReference>
<protein>
    <recommendedName>
        <fullName evidence="7">GPI inositol-deacylase</fullName>
    </recommendedName>
</protein>
<feature type="region of interest" description="Disordered" evidence="2">
    <location>
        <begin position="1266"/>
        <end position="1285"/>
    </location>
</feature>
<dbReference type="SUPFAM" id="SSF50998">
    <property type="entry name" value="Quinoprotein alcohol dehydrogenase-like"/>
    <property type="match status" value="1"/>
</dbReference>
<evidence type="ECO:0000313" key="6">
    <source>
        <dbReference type="Proteomes" id="UP000799440"/>
    </source>
</evidence>
<dbReference type="Gene3D" id="2.130.10.10">
    <property type="entry name" value="YVTN repeat-like/Quinoprotein amine dehydrogenase"/>
    <property type="match status" value="2"/>
</dbReference>
<dbReference type="InterPro" id="IPR027417">
    <property type="entry name" value="P-loop_NTPase"/>
</dbReference>
<evidence type="ECO:0000256" key="1">
    <source>
        <dbReference type="ARBA" id="ARBA00022737"/>
    </source>
</evidence>
<dbReference type="InterPro" id="IPR054471">
    <property type="entry name" value="GPIID_WHD"/>
</dbReference>
<dbReference type="SMART" id="SM00320">
    <property type="entry name" value="WD40"/>
    <property type="match status" value="5"/>
</dbReference>
<dbReference type="EMBL" id="MU006576">
    <property type="protein sequence ID" value="KAF2746734.1"/>
    <property type="molecule type" value="Genomic_DNA"/>
</dbReference>
<dbReference type="InterPro" id="IPR056884">
    <property type="entry name" value="NPHP3-like_N"/>
</dbReference>
<gene>
    <name evidence="5" type="ORF">M011DRAFT_487132</name>
</gene>
<accession>A0A6A6VAK3</accession>
<dbReference type="SUPFAM" id="SSF53474">
    <property type="entry name" value="alpha/beta-Hydrolases"/>
    <property type="match status" value="1"/>
</dbReference>
<evidence type="ECO:0008006" key="7">
    <source>
        <dbReference type="Google" id="ProtNLM"/>
    </source>
</evidence>
<dbReference type="OrthoDB" id="194358at2759"/>
<organism evidence="5 6">
    <name type="scientific">Sporormia fimetaria CBS 119925</name>
    <dbReference type="NCBI Taxonomy" id="1340428"/>
    <lineage>
        <taxon>Eukaryota</taxon>
        <taxon>Fungi</taxon>
        <taxon>Dikarya</taxon>
        <taxon>Ascomycota</taxon>
        <taxon>Pezizomycotina</taxon>
        <taxon>Dothideomycetes</taxon>
        <taxon>Pleosporomycetidae</taxon>
        <taxon>Pleosporales</taxon>
        <taxon>Sporormiaceae</taxon>
        <taxon>Sporormia</taxon>
    </lineage>
</organism>